<name>A0A699ZRF9_HAELA</name>
<proteinExistence type="predicted"/>
<dbReference type="AlphaFoldDB" id="A0A699ZRF9"/>
<dbReference type="Gene3D" id="1.25.40.10">
    <property type="entry name" value="Tetratricopeptide repeat domain"/>
    <property type="match status" value="1"/>
</dbReference>
<sequence>MVRAMLMKVSIDAAAWPQALAAAQALVTPYQVMYPRVWPNVGLHFAAVAKLAMLLEQPGAALRAVEKSIESLRITHCG</sequence>
<feature type="non-terminal residue" evidence="1">
    <location>
        <position position="78"/>
    </location>
</feature>
<accession>A0A699ZRF9</accession>
<evidence type="ECO:0000313" key="1">
    <source>
        <dbReference type="EMBL" id="GFH25387.1"/>
    </source>
</evidence>
<reference evidence="1 2" key="1">
    <citation type="submission" date="2020-02" db="EMBL/GenBank/DDBJ databases">
        <title>Draft genome sequence of Haematococcus lacustris strain NIES-144.</title>
        <authorList>
            <person name="Morimoto D."/>
            <person name="Nakagawa S."/>
            <person name="Yoshida T."/>
            <person name="Sawayama S."/>
        </authorList>
    </citation>
    <scope>NUCLEOTIDE SEQUENCE [LARGE SCALE GENOMIC DNA]</scope>
    <source>
        <strain evidence="1 2">NIES-144</strain>
    </source>
</reference>
<gene>
    <name evidence="1" type="ORF">HaLaN_23337</name>
</gene>
<dbReference type="EMBL" id="BLLF01002800">
    <property type="protein sequence ID" value="GFH25387.1"/>
    <property type="molecule type" value="Genomic_DNA"/>
</dbReference>
<feature type="non-terminal residue" evidence="1">
    <location>
        <position position="1"/>
    </location>
</feature>
<protein>
    <submittedName>
        <fullName evidence="1">SET domain-containing protein</fullName>
    </submittedName>
</protein>
<organism evidence="1 2">
    <name type="scientific">Haematococcus lacustris</name>
    <name type="common">Green alga</name>
    <name type="synonym">Haematococcus pluvialis</name>
    <dbReference type="NCBI Taxonomy" id="44745"/>
    <lineage>
        <taxon>Eukaryota</taxon>
        <taxon>Viridiplantae</taxon>
        <taxon>Chlorophyta</taxon>
        <taxon>core chlorophytes</taxon>
        <taxon>Chlorophyceae</taxon>
        <taxon>CS clade</taxon>
        <taxon>Chlamydomonadales</taxon>
        <taxon>Haematococcaceae</taxon>
        <taxon>Haematococcus</taxon>
    </lineage>
</organism>
<comment type="caution">
    <text evidence="1">The sequence shown here is derived from an EMBL/GenBank/DDBJ whole genome shotgun (WGS) entry which is preliminary data.</text>
</comment>
<dbReference type="InterPro" id="IPR011990">
    <property type="entry name" value="TPR-like_helical_dom_sf"/>
</dbReference>
<keyword evidence="2" id="KW-1185">Reference proteome</keyword>
<dbReference type="Proteomes" id="UP000485058">
    <property type="component" value="Unassembled WGS sequence"/>
</dbReference>
<evidence type="ECO:0000313" key="2">
    <source>
        <dbReference type="Proteomes" id="UP000485058"/>
    </source>
</evidence>